<keyword evidence="7" id="KW-1185">Reference proteome</keyword>
<accession>A0A9E8MMA0</accession>
<evidence type="ECO:0000313" key="6">
    <source>
        <dbReference type="EMBL" id="WAB82049.1"/>
    </source>
</evidence>
<dbReference type="Pfam" id="PF00196">
    <property type="entry name" value="GerE"/>
    <property type="match status" value="1"/>
</dbReference>
<evidence type="ECO:0000313" key="7">
    <source>
        <dbReference type="Proteomes" id="UP001164706"/>
    </source>
</evidence>
<dbReference type="EMBL" id="CP113089">
    <property type="protein sequence ID" value="WAB82049.1"/>
    <property type="molecule type" value="Genomic_DNA"/>
</dbReference>
<evidence type="ECO:0000256" key="2">
    <source>
        <dbReference type="ARBA" id="ARBA00023125"/>
    </source>
</evidence>
<dbReference type="KEGG" id="mdb:OVN18_03300"/>
<evidence type="ECO:0000259" key="5">
    <source>
        <dbReference type="PROSITE" id="PS50043"/>
    </source>
</evidence>
<feature type="domain" description="HTH luxR-type" evidence="5">
    <location>
        <begin position="182"/>
        <end position="247"/>
    </location>
</feature>
<dbReference type="GO" id="GO:0006355">
    <property type="term" value="P:regulation of DNA-templated transcription"/>
    <property type="evidence" value="ECO:0007669"/>
    <property type="project" value="InterPro"/>
</dbReference>
<gene>
    <name evidence="6" type="ORF">OVN18_03300</name>
</gene>
<dbReference type="PRINTS" id="PR00038">
    <property type="entry name" value="HTHLUXR"/>
</dbReference>
<dbReference type="GO" id="GO:0003677">
    <property type="term" value="F:DNA binding"/>
    <property type="evidence" value="ECO:0007669"/>
    <property type="project" value="UniProtKB-KW"/>
</dbReference>
<dbReference type="Gene3D" id="1.10.10.10">
    <property type="entry name" value="Winged helix-like DNA-binding domain superfamily/Winged helix DNA-binding domain"/>
    <property type="match status" value="1"/>
</dbReference>
<name>A0A9E8MMA0_9MICO</name>
<dbReference type="InterPro" id="IPR016032">
    <property type="entry name" value="Sig_transdc_resp-reg_C-effctor"/>
</dbReference>
<organism evidence="6 7">
    <name type="scientific">Microcella daejeonensis</name>
    <dbReference type="NCBI Taxonomy" id="2994971"/>
    <lineage>
        <taxon>Bacteria</taxon>
        <taxon>Bacillati</taxon>
        <taxon>Actinomycetota</taxon>
        <taxon>Actinomycetes</taxon>
        <taxon>Micrococcales</taxon>
        <taxon>Microbacteriaceae</taxon>
        <taxon>Microcella</taxon>
    </lineage>
</organism>
<dbReference type="InterPro" id="IPR000792">
    <property type="entry name" value="Tscrpt_reg_LuxR_C"/>
</dbReference>
<sequence>MLESIACRLAADGLTAVLFTSDPRAPSAPTASTRMPMSPLAHAVSRLDLRRIASSRDLEVALRTRNASLVVLIDRPTLLPAEDRRAAAELLQRSDVTLVTGWSPPEWSAVLQGRLDQRPHDQGRLDQERRHRFTGLVDADLITAAELAPDETARLLDLYRRIGEQGGAARDDSRSEGPPAASCPSQTRLTRREREIAEMIGDGLTDRQIAERLHLSTRTVESHVLHARGRIGAGTRSALAASVLRDRFDQE</sequence>
<evidence type="ECO:0000256" key="1">
    <source>
        <dbReference type="ARBA" id="ARBA00023015"/>
    </source>
</evidence>
<keyword evidence="1" id="KW-0805">Transcription regulation</keyword>
<evidence type="ECO:0000256" key="4">
    <source>
        <dbReference type="SAM" id="MobiDB-lite"/>
    </source>
</evidence>
<keyword evidence="3" id="KW-0804">Transcription</keyword>
<dbReference type="PANTHER" id="PTHR44688:SF16">
    <property type="entry name" value="DNA-BINDING TRANSCRIPTIONAL ACTIVATOR DEVR_DOSR"/>
    <property type="match status" value="1"/>
</dbReference>
<protein>
    <submittedName>
        <fullName evidence="6">Helix-turn-helix transcriptional regulator</fullName>
    </submittedName>
</protein>
<dbReference type="RefSeq" id="WP_267781883.1">
    <property type="nucleotide sequence ID" value="NZ_CP113089.1"/>
</dbReference>
<reference evidence="6" key="1">
    <citation type="submission" date="2022-11" db="EMBL/GenBank/DDBJ databases">
        <title>Description of Microcella daejonensis nov. sp, isolated from riverside soil.</title>
        <authorList>
            <person name="Molina K.M."/>
            <person name="Kim S.B."/>
        </authorList>
    </citation>
    <scope>NUCLEOTIDE SEQUENCE</scope>
    <source>
        <strain evidence="6">MMS21-STM12</strain>
    </source>
</reference>
<dbReference type="PROSITE" id="PS50043">
    <property type="entry name" value="HTH_LUXR_2"/>
    <property type="match status" value="1"/>
</dbReference>
<feature type="region of interest" description="Disordered" evidence="4">
    <location>
        <begin position="167"/>
        <end position="188"/>
    </location>
</feature>
<proteinExistence type="predicted"/>
<dbReference type="PANTHER" id="PTHR44688">
    <property type="entry name" value="DNA-BINDING TRANSCRIPTIONAL ACTIVATOR DEVR_DOSR"/>
    <property type="match status" value="1"/>
</dbReference>
<dbReference type="Proteomes" id="UP001164706">
    <property type="component" value="Chromosome"/>
</dbReference>
<dbReference type="InterPro" id="IPR036388">
    <property type="entry name" value="WH-like_DNA-bd_sf"/>
</dbReference>
<keyword evidence="2" id="KW-0238">DNA-binding</keyword>
<dbReference type="AlphaFoldDB" id="A0A9E8MMA0"/>
<dbReference type="CDD" id="cd06170">
    <property type="entry name" value="LuxR_C_like"/>
    <property type="match status" value="1"/>
</dbReference>
<dbReference type="SMART" id="SM00421">
    <property type="entry name" value="HTH_LUXR"/>
    <property type="match status" value="1"/>
</dbReference>
<dbReference type="SUPFAM" id="SSF46894">
    <property type="entry name" value="C-terminal effector domain of the bipartite response regulators"/>
    <property type="match status" value="1"/>
</dbReference>
<evidence type="ECO:0000256" key="3">
    <source>
        <dbReference type="ARBA" id="ARBA00023163"/>
    </source>
</evidence>